<dbReference type="GO" id="GO:0016740">
    <property type="term" value="F:transferase activity"/>
    <property type="evidence" value="ECO:0007669"/>
    <property type="project" value="UniProtKB-KW"/>
</dbReference>
<evidence type="ECO:0000313" key="13">
    <source>
        <dbReference type="EMBL" id="CAB4711939.1"/>
    </source>
</evidence>
<dbReference type="PANTHER" id="PTHR31528:SF1">
    <property type="entry name" value="4-AMINO-5-HYDROXYMETHYL-2-METHYLPYRIMIDINE PHOSPHATE SYNTHASE THI11-RELATED"/>
    <property type="match status" value="1"/>
</dbReference>
<dbReference type="InterPro" id="IPR015168">
    <property type="entry name" value="SsuA/THI5"/>
</dbReference>
<protein>
    <recommendedName>
        <fullName evidence="10">Thiamine pyrimidine synthase</fullName>
    </recommendedName>
</protein>
<dbReference type="Pfam" id="PF09084">
    <property type="entry name" value="NMT1"/>
    <property type="match status" value="1"/>
</dbReference>
<sequence length="385" mass="40520">MRKSSIKLAIASIAALSLFTAACGGSDDAATDTTAAAATECAELTPVKLQLQWFTQAQFAGYYAAQDQGFYEAMCLDVTILEGAVDIAPHVVLANGESDFAISWVSKALAGREGGANIVDIAQIFQRSGTLQVSFKDKNITSAADFKGKNIGNWGYGNEFEIFAALTKAGLDPAKDVTLVQQQFDMAGLLAGDIDAAEAMTYNEYAQVLEAINPDTGALYTADDFNVVSYEDEGVGMLQDAIWADGSRLSDPAYVDTATKFVAASIQGWAFCRDNTQACTDIVVAKGSKLGASHQLWQMNEVNKLIWPASMGAGMIDSAAWDRTVALSLEAKNLEGGTVLTKAPDAEAHTNDIVTAALALLADMGVDTTGSAFAPITVTLNEGGN</sequence>
<evidence type="ECO:0000256" key="5">
    <source>
        <dbReference type="ARBA" id="ARBA00022679"/>
    </source>
</evidence>
<evidence type="ECO:0000256" key="6">
    <source>
        <dbReference type="ARBA" id="ARBA00022723"/>
    </source>
</evidence>
<dbReference type="GO" id="GO:0009228">
    <property type="term" value="P:thiamine biosynthetic process"/>
    <property type="evidence" value="ECO:0007669"/>
    <property type="project" value="UniProtKB-KW"/>
</dbReference>
<accession>A0A6J6QM59</accession>
<proteinExistence type="inferred from homology"/>
<evidence type="ECO:0000256" key="4">
    <source>
        <dbReference type="ARBA" id="ARBA00011738"/>
    </source>
</evidence>
<dbReference type="InterPro" id="IPR027939">
    <property type="entry name" value="NMT1/THI5"/>
</dbReference>
<evidence type="ECO:0000256" key="1">
    <source>
        <dbReference type="ARBA" id="ARBA00003469"/>
    </source>
</evidence>
<dbReference type="GO" id="GO:0046872">
    <property type="term" value="F:metal ion binding"/>
    <property type="evidence" value="ECO:0007669"/>
    <property type="project" value="UniProtKB-KW"/>
</dbReference>
<comment type="catalytic activity">
    <reaction evidence="11">
        <text>N(6)-(pyridoxal phosphate)-L-lysyl-[4-amino-5-hydroxymethyl-2-methylpyrimidine phosphate synthase] + L-histidyl-[4-amino-5-hydroxymethyl-2-methylpyrimidine phosphate synthase] + 2 Fe(3+) + 4 H2O = L-lysyl-[4-amino-5-hydroxymethyl-2-methylpyrimidine phosphate synthase] + (2S)-2-amino-5-hydroxy-4-oxopentanoyl-[4-amino-5-hydroxymethyl-2-methylpyrimidine phosphate synthase] + 4-amino-2-methyl-5-(phosphooxymethyl)pyrimidine + 3-oxopropanoate + 2 Fe(2+) + 2 H(+)</text>
        <dbReference type="Rhea" id="RHEA:65756"/>
        <dbReference type="Rhea" id="RHEA-COMP:16892"/>
        <dbReference type="Rhea" id="RHEA-COMP:16893"/>
        <dbReference type="Rhea" id="RHEA-COMP:16894"/>
        <dbReference type="Rhea" id="RHEA-COMP:16895"/>
        <dbReference type="ChEBI" id="CHEBI:15377"/>
        <dbReference type="ChEBI" id="CHEBI:15378"/>
        <dbReference type="ChEBI" id="CHEBI:29033"/>
        <dbReference type="ChEBI" id="CHEBI:29034"/>
        <dbReference type="ChEBI" id="CHEBI:29969"/>
        <dbReference type="ChEBI" id="CHEBI:29979"/>
        <dbReference type="ChEBI" id="CHEBI:33190"/>
        <dbReference type="ChEBI" id="CHEBI:58354"/>
        <dbReference type="ChEBI" id="CHEBI:143915"/>
        <dbReference type="ChEBI" id="CHEBI:157692"/>
    </reaction>
    <physiologicalReaction direction="left-to-right" evidence="11">
        <dbReference type="Rhea" id="RHEA:65757"/>
    </physiologicalReaction>
</comment>
<dbReference type="EMBL" id="CAEZYG010000079">
    <property type="protein sequence ID" value="CAB4711939.1"/>
    <property type="molecule type" value="Genomic_DNA"/>
</dbReference>
<organism evidence="13">
    <name type="scientific">freshwater metagenome</name>
    <dbReference type="NCBI Taxonomy" id="449393"/>
    <lineage>
        <taxon>unclassified sequences</taxon>
        <taxon>metagenomes</taxon>
        <taxon>ecological metagenomes</taxon>
    </lineage>
</organism>
<reference evidence="13" key="1">
    <citation type="submission" date="2020-05" db="EMBL/GenBank/DDBJ databases">
        <authorList>
            <person name="Chiriac C."/>
            <person name="Salcher M."/>
            <person name="Ghai R."/>
            <person name="Kavagutti S V."/>
        </authorList>
    </citation>
    <scope>NUCLEOTIDE SEQUENCE</scope>
</reference>
<evidence type="ECO:0000256" key="3">
    <source>
        <dbReference type="ARBA" id="ARBA00009406"/>
    </source>
</evidence>
<dbReference type="Gene3D" id="3.40.190.10">
    <property type="entry name" value="Periplasmic binding protein-like II"/>
    <property type="match status" value="2"/>
</dbReference>
<comment type="similarity">
    <text evidence="3">Belongs to the NMT1/THI5 family.</text>
</comment>
<keyword evidence="8" id="KW-0784">Thiamine biosynthesis</keyword>
<dbReference type="SUPFAM" id="SSF53850">
    <property type="entry name" value="Periplasmic binding protein-like II"/>
    <property type="match status" value="1"/>
</dbReference>
<dbReference type="AlphaFoldDB" id="A0A6J6QM59"/>
<comment type="function">
    <text evidence="1">Responsible for the formation of the pyrimidine heterocycle in the thiamine biosynthesis pathway. Catalyzes the formation of hydroxymethylpyrimidine phosphate (HMP-P) from histidine and pyridoxal phosphate (PLP). The protein uses PLP and the active site histidine to form HMP-P, generating an inactive enzyme. The enzyme can only undergo a single turnover, which suggests it is a suicide enzyme.</text>
</comment>
<comment type="pathway">
    <text evidence="2">Cofactor biosynthesis; thiamine diphosphate biosynthesis.</text>
</comment>
<evidence type="ECO:0000256" key="7">
    <source>
        <dbReference type="ARBA" id="ARBA00022898"/>
    </source>
</evidence>
<evidence type="ECO:0000256" key="10">
    <source>
        <dbReference type="ARBA" id="ARBA00033171"/>
    </source>
</evidence>
<keyword evidence="9" id="KW-0408">Iron</keyword>
<gene>
    <name evidence="13" type="ORF">UFOPK2657_00557</name>
</gene>
<name>A0A6J6QM59_9ZZZZ</name>
<keyword evidence="6" id="KW-0479">Metal-binding</keyword>
<dbReference type="PANTHER" id="PTHR31528">
    <property type="entry name" value="4-AMINO-5-HYDROXYMETHYL-2-METHYLPYRIMIDINE PHOSPHATE SYNTHASE THI11-RELATED"/>
    <property type="match status" value="1"/>
</dbReference>
<feature type="domain" description="SsuA/THI5-like" evidence="12">
    <location>
        <begin position="57"/>
        <end position="275"/>
    </location>
</feature>
<keyword evidence="5" id="KW-0808">Transferase</keyword>
<keyword evidence="7" id="KW-0663">Pyridoxal phosphate</keyword>
<evidence type="ECO:0000256" key="8">
    <source>
        <dbReference type="ARBA" id="ARBA00022977"/>
    </source>
</evidence>
<evidence type="ECO:0000256" key="9">
    <source>
        <dbReference type="ARBA" id="ARBA00023004"/>
    </source>
</evidence>
<comment type="subunit">
    <text evidence="4">Homodimer.</text>
</comment>
<evidence type="ECO:0000259" key="12">
    <source>
        <dbReference type="Pfam" id="PF09084"/>
    </source>
</evidence>
<evidence type="ECO:0000256" key="11">
    <source>
        <dbReference type="ARBA" id="ARBA00048179"/>
    </source>
</evidence>
<dbReference type="PROSITE" id="PS51257">
    <property type="entry name" value="PROKAR_LIPOPROTEIN"/>
    <property type="match status" value="1"/>
</dbReference>
<evidence type="ECO:0000256" key="2">
    <source>
        <dbReference type="ARBA" id="ARBA00004948"/>
    </source>
</evidence>